<name>A0A354M2W2_9BACT</name>
<evidence type="ECO:0000313" key="2">
    <source>
        <dbReference type="Proteomes" id="UP000262954"/>
    </source>
</evidence>
<dbReference type="AlphaFoldDB" id="A0A354M2W2"/>
<comment type="caution">
    <text evidence="1">The sequence shown here is derived from an EMBL/GenBank/DDBJ whole genome shotgun (WGS) entry which is preliminary data.</text>
</comment>
<dbReference type="SUPFAM" id="SSF56399">
    <property type="entry name" value="ADP-ribosylation"/>
    <property type="match status" value="1"/>
</dbReference>
<dbReference type="RefSeq" id="WP_418730439.1">
    <property type="nucleotide sequence ID" value="NZ_DBFJMN010000283.1"/>
</dbReference>
<gene>
    <name evidence="1" type="ORF">DDY73_07570</name>
</gene>
<sequence length="181" mass="21186">MLIIGNHGTNEANVCNILKNGFETSIGNYHWYGEGVYFFIEGVNDNITYLAEQWAKDQAFDKKTKSYKYRKYAVLEAHVDSKNDRTVDLRVKESLEIVNKVRELVKQMCKCLNKKMNDNEIWKYMKNKFDIQIVIDNTYIKFSEDRKNKISSRVPNCTIMSVLDVNIINKDNIKLLKKGDI</sequence>
<dbReference type="EMBL" id="DNWC01000096">
    <property type="protein sequence ID" value="HBJ08851.1"/>
    <property type="molecule type" value="Genomic_DNA"/>
</dbReference>
<reference evidence="1 2" key="1">
    <citation type="journal article" date="2018" name="Nat. Biotechnol.">
        <title>A standardized bacterial taxonomy based on genome phylogeny substantially revises the tree of life.</title>
        <authorList>
            <person name="Parks D.H."/>
            <person name="Chuvochina M."/>
            <person name="Waite D.W."/>
            <person name="Rinke C."/>
            <person name="Skarshewski A."/>
            <person name="Chaumeil P.A."/>
            <person name="Hugenholtz P."/>
        </authorList>
    </citation>
    <scope>NUCLEOTIDE SEQUENCE [LARGE SCALE GENOMIC DNA]</scope>
    <source>
        <strain evidence="1">UBA11482</strain>
    </source>
</reference>
<dbReference type="Gene3D" id="3.90.228.10">
    <property type="match status" value="1"/>
</dbReference>
<organism evidence="1 2">
    <name type="scientific">Coprobacter fastidiosus</name>
    <dbReference type="NCBI Taxonomy" id="1099853"/>
    <lineage>
        <taxon>Bacteria</taxon>
        <taxon>Pseudomonadati</taxon>
        <taxon>Bacteroidota</taxon>
        <taxon>Bacteroidia</taxon>
        <taxon>Bacteroidales</taxon>
        <taxon>Barnesiellaceae</taxon>
        <taxon>Coprobacter</taxon>
    </lineage>
</organism>
<proteinExistence type="predicted"/>
<protein>
    <submittedName>
        <fullName evidence="1">Uncharacterized protein</fullName>
    </submittedName>
</protein>
<dbReference type="Proteomes" id="UP000262954">
    <property type="component" value="Unassembled WGS sequence"/>
</dbReference>
<evidence type="ECO:0000313" key="1">
    <source>
        <dbReference type="EMBL" id="HBJ08851.1"/>
    </source>
</evidence>
<accession>A0A354M2W2</accession>